<keyword evidence="2" id="KW-1185">Reference proteome</keyword>
<dbReference type="AlphaFoldDB" id="A0A2S2KQV2"/>
<accession>A0A2S2KQV2</accession>
<organism evidence="1 2">
    <name type="scientific">Nitrosopumilus zosterae</name>
    <dbReference type="NCBI Taxonomy" id="718286"/>
    <lineage>
        <taxon>Archaea</taxon>
        <taxon>Nitrososphaerota</taxon>
        <taxon>Nitrososphaeria</taxon>
        <taxon>Nitrosopumilales</taxon>
        <taxon>Nitrosopumilaceae</taxon>
        <taxon>Nitrosopumilus</taxon>
    </lineage>
</organism>
<gene>
    <name evidence="1" type="ORF">NZNM25_07020</name>
</gene>
<name>A0A2S2KQV2_9ARCH</name>
<dbReference type="EMBL" id="BGKI01000002">
    <property type="protein sequence ID" value="GBH33911.1"/>
    <property type="molecule type" value="Genomic_DNA"/>
</dbReference>
<reference evidence="1 2" key="1">
    <citation type="submission" date="2018-05" db="EMBL/GenBank/DDBJ databases">
        <title>genome sequencing of Nitrosopumilus sp. NM25.</title>
        <authorList>
            <person name="Mori K."/>
            <person name="Nakagawa T."/>
        </authorList>
    </citation>
    <scope>NUCLEOTIDE SEQUENCE [LARGE SCALE GENOMIC DNA]</scope>
    <source>
        <strain evidence="1 2">NM25</strain>
    </source>
</reference>
<dbReference type="RefSeq" id="WP_160049197.1">
    <property type="nucleotide sequence ID" value="NZ_BGKI01000002.1"/>
</dbReference>
<comment type="caution">
    <text evidence="1">The sequence shown here is derived from an EMBL/GenBank/DDBJ whole genome shotgun (WGS) entry which is preliminary data.</text>
</comment>
<dbReference type="Proteomes" id="UP000245829">
    <property type="component" value="Unassembled WGS sequence"/>
</dbReference>
<sequence length="55" mass="6306">MANHIIHFAVSIKNPISGQENAGSCEFEKLASFRKLNILDYDRSFKKYFLEIGIT</sequence>
<protein>
    <submittedName>
        <fullName evidence="1">Uncharacterized protein</fullName>
    </submittedName>
</protein>
<evidence type="ECO:0000313" key="2">
    <source>
        <dbReference type="Proteomes" id="UP000245829"/>
    </source>
</evidence>
<proteinExistence type="predicted"/>
<evidence type="ECO:0000313" key="1">
    <source>
        <dbReference type="EMBL" id="GBH33911.1"/>
    </source>
</evidence>